<comment type="caution">
    <text evidence="2">The sequence shown here is derived from an EMBL/GenBank/DDBJ whole genome shotgun (WGS) entry which is preliminary data.</text>
</comment>
<evidence type="ECO:0000313" key="2">
    <source>
        <dbReference type="EMBL" id="NHE57791.1"/>
    </source>
</evidence>
<organism evidence="2 3">
    <name type="scientific">Cyclobacterium plantarum</name>
    <dbReference type="NCBI Taxonomy" id="2716263"/>
    <lineage>
        <taxon>Bacteria</taxon>
        <taxon>Pseudomonadati</taxon>
        <taxon>Bacteroidota</taxon>
        <taxon>Cytophagia</taxon>
        <taxon>Cytophagales</taxon>
        <taxon>Cyclobacteriaceae</taxon>
        <taxon>Cyclobacterium</taxon>
    </lineage>
</organism>
<reference evidence="2 3" key="1">
    <citation type="submission" date="2020-03" db="EMBL/GenBank/DDBJ databases">
        <title>Cyclobacterium plantarum sp. nov., a marine bacterium isolated from a coastal-marine wetland.</title>
        <authorList>
            <person name="Sanchez-Porro C."/>
            <person name="Ventosa A."/>
            <person name="Amoozegar M."/>
        </authorList>
    </citation>
    <scope>NUCLEOTIDE SEQUENCE [LARGE SCALE GENOMIC DNA]</scope>
    <source>
        <strain evidence="2 3">GBPx2</strain>
    </source>
</reference>
<accession>A0ABX0HBH6</accession>
<evidence type="ECO:0000313" key="3">
    <source>
        <dbReference type="Proteomes" id="UP000649799"/>
    </source>
</evidence>
<dbReference type="InterPro" id="IPR005302">
    <property type="entry name" value="MoCF_Sase_C"/>
</dbReference>
<gene>
    <name evidence="2" type="ORF">G9Q97_13325</name>
</gene>
<dbReference type="Pfam" id="PF03473">
    <property type="entry name" value="MOSC"/>
    <property type="match status" value="1"/>
</dbReference>
<dbReference type="Proteomes" id="UP000649799">
    <property type="component" value="Unassembled WGS sequence"/>
</dbReference>
<name>A0ABX0HBH6_9BACT</name>
<feature type="domain" description="MOSC" evidence="1">
    <location>
        <begin position="119"/>
        <end position="263"/>
    </location>
</feature>
<dbReference type="Pfam" id="PF03476">
    <property type="entry name" value="MOSC_N"/>
    <property type="match status" value="1"/>
</dbReference>
<dbReference type="SUPFAM" id="SSF50800">
    <property type="entry name" value="PK beta-barrel domain-like"/>
    <property type="match status" value="1"/>
</dbReference>
<keyword evidence="3" id="KW-1185">Reference proteome</keyword>
<dbReference type="InterPro" id="IPR011037">
    <property type="entry name" value="Pyrv_Knase-like_insert_dom_sf"/>
</dbReference>
<proteinExistence type="predicted"/>
<dbReference type="SUPFAM" id="SSF141673">
    <property type="entry name" value="MOSC N-terminal domain-like"/>
    <property type="match status" value="1"/>
</dbReference>
<evidence type="ECO:0000259" key="1">
    <source>
        <dbReference type="PROSITE" id="PS51340"/>
    </source>
</evidence>
<sequence length="263" mass="30060">MQVTSINIYPIKSLPAISLTESLVEICGLQYDRQWMLVDRQGKFLSQRTHPEMSLFQVKLKKDHLLLSHKLHKNTMFRLPFSVNSGKKKKVTIWEDQIEASLAGQNADEWFSDLLHIDCQLVKMGMNEKRWVKEKYQVNREHVSFADSMPFLIIGQSSLDDLNSRLDKPVPMNRFRPNIVFSGGPAFAEDGWDRFEIGGVTFKNTKPCARCIMTTIDQDSGKKGKEPLYTLSQYRKSGKKILFGQNLIALNSGKIAIGDSIYL</sequence>
<dbReference type="InterPro" id="IPR005303">
    <property type="entry name" value="MOCOS_middle"/>
</dbReference>
<dbReference type="PROSITE" id="PS51340">
    <property type="entry name" value="MOSC"/>
    <property type="match status" value="1"/>
</dbReference>
<dbReference type="EMBL" id="JAANYN010000005">
    <property type="protein sequence ID" value="NHE57791.1"/>
    <property type="molecule type" value="Genomic_DNA"/>
</dbReference>
<dbReference type="RefSeq" id="WP_166147611.1">
    <property type="nucleotide sequence ID" value="NZ_JAANYN010000005.1"/>
</dbReference>
<protein>
    <submittedName>
        <fullName evidence="2">MOSC domain-containing protein</fullName>
    </submittedName>
</protein>
<dbReference type="PANTHER" id="PTHR14237:SF19">
    <property type="entry name" value="MITOCHONDRIAL AMIDOXIME REDUCING COMPONENT 1"/>
    <property type="match status" value="1"/>
</dbReference>
<dbReference type="PANTHER" id="PTHR14237">
    <property type="entry name" value="MOLYBDOPTERIN COFACTOR SULFURASE MOSC"/>
    <property type="match status" value="1"/>
</dbReference>